<dbReference type="InterPro" id="IPR003593">
    <property type="entry name" value="AAA+_ATPase"/>
</dbReference>
<dbReference type="PROSITE" id="PS00688">
    <property type="entry name" value="SIGMA54_INTERACT_3"/>
    <property type="match status" value="1"/>
</dbReference>
<dbReference type="RefSeq" id="WP_073473737.1">
    <property type="nucleotide sequence ID" value="NZ_FQZU01000004.1"/>
</dbReference>
<dbReference type="InterPro" id="IPR025943">
    <property type="entry name" value="Sigma_54_int_dom_ATP-bd_2"/>
</dbReference>
<evidence type="ECO:0000256" key="3">
    <source>
        <dbReference type="ARBA" id="ARBA00023015"/>
    </source>
</evidence>
<dbReference type="InterPro" id="IPR029016">
    <property type="entry name" value="GAF-like_dom_sf"/>
</dbReference>
<dbReference type="PANTHER" id="PTHR32071:SF117">
    <property type="entry name" value="PTS-DEPENDENT DIHYDROXYACETONE KINASE OPERON REGULATORY PROTEIN-RELATED"/>
    <property type="match status" value="1"/>
</dbReference>
<dbReference type="PROSITE" id="PS00676">
    <property type="entry name" value="SIGMA54_INTERACT_2"/>
    <property type="match status" value="1"/>
</dbReference>
<feature type="domain" description="Sigma-54 factor interaction" evidence="7">
    <location>
        <begin position="732"/>
        <end position="961"/>
    </location>
</feature>
<dbReference type="InterPro" id="IPR027417">
    <property type="entry name" value="P-loop_NTPase"/>
</dbReference>
<accession>A0A1M6GRL9</accession>
<dbReference type="FunFam" id="1.10.8.60:FF:000014">
    <property type="entry name" value="DNA-binding transcriptional regulator NtrC"/>
    <property type="match status" value="1"/>
</dbReference>
<sequence length="1036" mass="116072">MAPASKKIAQEKVREAVCLFEKDFSIDWIIELSGQRPSLTLEIFEQAMEDGWLAPKGAGTYALADPKIRDHVLAGMGPGQREKRFRSAAMLFLKECRENDLDASHLAPFLLRIPNDEQGCAGLLLAGDAFVKRFQPDKALECYKKLKDDLLSLEGPGIDDLFIRMALKTSKVSTARQSTDETAAVLRDALVRAEKRGDKASQALIRMHIAKNEWLLNRYDSANEIFKDGWALALQCNEPWLMRSALAFRTFFLFWQGRFKEVAALYETAVSDVEARPEGGFPLLVTITAGQCYTFTGQITQGLGMLDAIQKSCLEAGDLHTAAFATGSIHSALHSIKSTAETLEYIEANHAALKQSGNSYIEMLADGFLAHLYYLKGDIRRSVAALRRFVLKCREVNVDALHHKPHLLELCWAMEQGKYPRMLNLSLDREIQSILVGRNVFLKGLAYRYSALLQAYNKEPEEAIRRSLDQSLKWLEESGHELEILRTRMETMRRLLLQGEAKAAQGMADRLSGVLEQYHEETIPPDLKPLFRTRASAQRLLSGIYSLGNDMASVQDGKELLHSILSTVNQLTGAERGAIFVANEDPHGPPMKLRASRNLTADQVERPAFEPSMRLIQQAASLGVDKKSFIRKESGPPEEWSAGSGEAARSSICAPIIFKGKTLGVLYHDNRLLNSAFKESDFELLSFFAAQAAAALDNANAQDEIKRLKSAMAQGRRIQSPRRFSRENYKEVIGKSQAVRNMLHLIEQVAGTDSNVLILGETGVGKELAANAVHYHSKRRGKAFVKANCSALTETLINSELFGHEKGAFTGASSRRIGRFELADKGTIFLDEIGDLPLDVQANLLRVLQSSEFERVGGNETIRSDFRLIAATNRDLESLAAEKKFRQDLYYRLNVFPIVVPPLRDRKEDIPLLAEQFIRVFAQKMQIEAKRISREEMNKLLKYHWPGNIRELANVIERGMILSSGPLFRAPDLEDLPDGRSLHRPHSLEENERSHILWALEQKNWKVRGPGGVAEFLDINPSTLAARMKKLGIKRP</sequence>
<dbReference type="GO" id="GO:0003677">
    <property type="term" value="F:DNA binding"/>
    <property type="evidence" value="ECO:0007669"/>
    <property type="project" value="UniProtKB-KW"/>
</dbReference>
<dbReference type="Gene3D" id="1.25.40.10">
    <property type="entry name" value="Tetratricopeptide repeat domain"/>
    <property type="match status" value="1"/>
</dbReference>
<keyword evidence="2" id="KW-0067">ATP-binding</keyword>
<evidence type="ECO:0000256" key="4">
    <source>
        <dbReference type="ARBA" id="ARBA00023125"/>
    </source>
</evidence>
<evidence type="ECO:0000313" key="9">
    <source>
        <dbReference type="Proteomes" id="UP000183994"/>
    </source>
</evidence>
<dbReference type="Gene3D" id="1.10.10.60">
    <property type="entry name" value="Homeodomain-like"/>
    <property type="match status" value="1"/>
</dbReference>
<dbReference type="GO" id="GO:0005524">
    <property type="term" value="F:ATP binding"/>
    <property type="evidence" value="ECO:0007669"/>
    <property type="project" value="UniProtKB-KW"/>
</dbReference>
<gene>
    <name evidence="8" type="ORF">SAMN02745216_01085</name>
</gene>
<keyword evidence="3" id="KW-0805">Transcription regulation</keyword>
<dbReference type="Gene3D" id="3.30.450.40">
    <property type="match status" value="1"/>
</dbReference>
<evidence type="ECO:0000256" key="1">
    <source>
        <dbReference type="ARBA" id="ARBA00022741"/>
    </source>
</evidence>
<dbReference type="PANTHER" id="PTHR32071">
    <property type="entry name" value="TRANSCRIPTIONAL REGULATORY PROTEIN"/>
    <property type="match status" value="1"/>
</dbReference>
<dbReference type="InterPro" id="IPR002078">
    <property type="entry name" value="Sigma_54_int"/>
</dbReference>
<dbReference type="InterPro" id="IPR058031">
    <property type="entry name" value="AAA_lid_NorR"/>
</dbReference>
<evidence type="ECO:0000313" key="8">
    <source>
        <dbReference type="EMBL" id="SHJ12562.1"/>
    </source>
</evidence>
<evidence type="ECO:0000259" key="7">
    <source>
        <dbReference type="PROSITE" id="PS50045"/>
    </source>
</evidence>
<organism evidence="8 9">
    <name type="scientific">Desulfatibacillum alkenivorans DSM 16219</name>
    <dbReference type="NCBI Taxonomy" id="1121393"/>
    <lineage>
        <taxon>Bacteria</taxon>
        <taxon>Pseudomonadati</taxon>
        <taxon>Thermodesulfobacteriota</taxon>
        <taxon>Desulfobacteria</taxon>
        <taxon>Desulfobacterales</taxon>
        <taxon>Desulfatibacillaceae</taxon>
        <taxon>Desulfatibacillum</taxon>
    </lineage>
</organism>
<dbReference type="GO" id="GO:0006355">
    <property type="term" value="P:regulation of DNA-templated transcription"/>
    <property type="evidence" value="ECO:0007669"/>
    <property type="project" value="InterPro"/>
</dbReference>
<dbReference type="SMART" id="SM00382">
    <property type="entry name" value="AAA"/>
    <property type="match status" value="1"/>
</dbReference>
<dbReference type="SMART" id="SM00065">
    <property type="entry name" value="GAF"/>
    <property type="match status" value="1"/>
</dbReference>
<dbReference type="PROSITE" id="PS50045">
    <property type="entry name" value="SIGMA54_INTERACT_4"/>
    <property type="match status" value="1"/>
</dbReference>
<keyword evidence="6" id="KW-0804">Transcription</keyword>
<dbReference type="CDD" id="cd00009">
    <property type="entry name" value="AAA"/>
    <property type="match status" value="1"/>
</dbReference>
<dbReference type="AlphaFoldDB" id="A0A1M6GRL9"/>
<dbReference type="InterPro" id="IPR003018">
    <property type="entry name" value="GAF"/>
</dbReference>
<protein>
    <submittedName>
        <fullName evidence="8">Transcriptional regulator containing GAF, AAA-type ATPase, and DNA-binding Fis domains</fullName>
    </submittedName>
</protein>
<dbReference type="Proteomes" id="UP000183994">
    <property type="component" value="Unassembled WGS sequence"/>
</dbReference>
<reference evidence="9" key="1">
    <citation type="submission" date="2016-11" db="EMBL/GenBank/DDBJ databases">
        <authorList>
            <person name="Varghese N."/>
            <person name="Submissions S."/>
        </authorList>
    </citation>
    <scope>NUCLEOTIDE SEQUENCE [LARGE SCALE GENOMIC DNA]</scope>
    <source>
        <strain evidence="9">DSM 16219</strain>
    </source>
</reference>
<dbReference type="InterPro" id="IPR011990">
    <property type="entry name" value="TPR-like_helical_dom_sf"/>
</dbReference>
<dbReference type="SUPFAM" id="SSF52540">
    <property type="entry name" value="P-loop containing nucleoside triphosphate hydrolases"/>
    <property type="match status" value="1"/>
</dbReference>
<dbReference type="Pfam" id="PF00158">
    <property type="entry name" value="Sigma54_activat"/>
    <property type="match status" value="1"/>
</dbReference>
<keyword evidence="5" id="KW-0010">Activator</keyword>
<evidence type="ECO:0000256" key="2">
    <source>
        <dbReference type="ARBA" id="ARBA00022840"/>
    </source>
</evidence>
<dbReference type="SUPFAM" id="SSF48452">
    <property type="entry name" value="TPR-like"/>
    <property type="match status" value="1"/>
</dbReference>
<keyword evidence="4 8" id="KW-0238">DNA-binding</keyword>
<dbReference type="Pfam" id="PF25601">
    <property type="entry name" value="AAA_lid_14"/>
    <property type="match status" value="1"/>
</dbReference>
<dbReference type="STRING" id="1121393.SAMN02745216_01085"/>
<dbReference type="SUPFAM" id="SSF55781">
    <property type="entry name" value="GAF domain-like"/>
    <property type="match status" value="1"/>
</dbReference>
<evidence type="ECO:0000256" key="6">
    <source>
        <dbReference type="ARBA" id="ARBA00023163"/>
    </source>
</evidence>
<keyword evidence="1" id="KW-0547">Nucleotide-binding</keyword>
<name>A0A1M6GRL9_9BACT</name>
<dbReference type="Pfam" id="PF01590">
    <property type="entry name" value="GAF"/>
    <property type="match status" value="1"/>
</dbReference>
<dbReference type="Gene3D" id="3.40.50.300">
    <property type="entry name" value="P-loop containing nucleotide triphosphate hydrolases"/>
    <property type="match status" value="1"/>
</dbReference>
<dbReference type="InterPro" id="IPR025944">
    <property type="entry name" value="Sigma_54_int_dom_CS"/>
</dbReference>
<proteinExistence type="predicted"/>
<dbReference type="Gene3D" id="1.10.8.60">
    <property type="match status" value="1"/>
</dbReference>
<dbReference type="FunFam" id="3.40.50.300:FF:000006">
    <property type="entry name" value="DNA-binding transcriptional regulator NtrC"/>
    <property type="match status" value="1"/>
</dbReference>
<dbReference type="EMBL" id="FQZU01000004">
    <property type="protein sequence ID" value="SHJ12562.1"/>
    <property type="molecule type" value="Genomic_DNA"/>
</dbReference>
<keyword evidence="9" id="KW-1185">Reference proteome</keyword>
<evidence type="ECO:0000256" key="5">
    <source>
        <dbReference type="ARBA" id="ARBA00023159"/>
    </source>
</evidence>